<dbReference type="OrthoDB" id="5570013at2759"/>
<feature type="region of interest" description="Disordered" evidence="1">
    <location>
        <begin position="322"/>
        <end position="345"/>
    </location>
</feature>
<gene>
    <name evidence="2" type="ORF">CPB84DRAFT_1383915</name>
</gene>
<accession>A0A9P5NIT4</accession>
<evidence type="ECO:0000313" key="3">
    <source>
        <dbReference type="Proteomes" id="UP000724874"/>
    </source>
</evidence>
<sequence length="389" mass="42131">MKGDYSYDVPQGVTLQQCVQGSEWSLTSLATPSSALIDIAQTNTEIHEQSLQSKTSFDLPLSSETLFFLTRGQLLGGILHVETSPNQAQDSAKVNIVIRYDRPELRDLTKACVLSRRQGENGIGVFAPIWRRYPGSRYSIRFEMTIILPEPTRSSAPFVIKNFETDIPNSAHMLDDLNGLASFDSISLRGSNGIIKADSLNATKGKIHTSNGGISGKFHSTHELVLETSNGPIKVAVELESDESSPSLKARTSNGLVEAGVSLLSASASGGTFDVSLRTSNAPLRASFRDSPVDSHLKFEATTSNSPAFVSLNPAYEGSFHLRTSSSEGPAIRRRSGIEDPTGKGRSRQVVYKLIGKKESIGDIYWGDKKTPNGMVDVRTSNGHLSLEV</sequence>
<proteinExistence type="predicted"/>
<organism evidence="2 3">
    <name type="scientific">Gymnopilus junonius</name>
    <name type="common">Spectacular rustgill mushroom</name>
    <name type="synonym">Gymnopilus spectabilis subsp. junonius</name>
    <dbReference type="NCBI Taxonomy" id="109634"/>
    <lineage>
        <taxon>Eukaryota</taxon>
        <taxon>Fungi</taxon>
        <taxon>Dikarya</taxon>
        <taxon>Basidiomycota</taxon>
        <taxon>Agaricomycotina</taxon>
        <taxon>Agaricomycetes</taxon>
        <taxon>Agaricomycetidae</taxon>
        <taxon>Agaricales</taxon>
        <taxon>Agaricineae</taxon>
        <taxon>Hymenogastraceae</taxon>
        <taxon>Gymnopilus</taxon>
    </lineage>
</organism>
<dbReference type="EMBL" id="JADNYJ010000073">
    <property type="protein sequence ID" value="KAF8891093.1"/>
    <property type="molecule type" value="Genomic_DNA"/>
</dbReference>
<evidence type="ECO:0000313" key="2">
    <source>
        <dbReference type="EMBL" id="KAF8891093.1"/>
    </source>
</evidence>
<comment type="caution">
    <text evidence="2">The sequence shown here is derived from an EMBL/GenBank/DDBJ whole genome shotgun (WGS) entry which is preliminary data.</text>
</comment>
<keyword evidence="3" id="KW-1185">Reference proteome</keyword>
<dbReference type="AlphaFoldDB" id="A0A9P5NIT4"/>
<name>A0A9P5NIT4_GYMJU</name>
<reference evidence="2" key="1">
    <citation type="submission" date="2020-11" db="EMBL/GenBank/DDBJ databases">
        <authorList>
            <consortium name="DOE Joint Genome Institute"/>
            <person name="Ahrendt S."/>
            <person name="Riley R."/>
            <person name="Andreopoulos W."/>
            <person name="LaButti K."/>
            <person name="Pangilinan J."/>
            <person name="Ruiz-duenas F.J."/>
            <person name="Barrasa J.M."/>
            <person name="Sanchez-Garcia M."/>
            <person name="Camarero S."/>
            <person name="Miyauchi S."/>
            <person name="Serrano A."/>
            <person name="Linde D."/>
            <person name="Babiker R."/>
            <person name="Drula E."/>
            <person name="Ayuso-Fernandez I."/>
            <person name="Pacheco R."/>
            <person name="Padilla G."/>
            <person name="Ferreira P."/>
            <person name="Barriuso J."/>
            <person name="Kellner H."/>
            <person name="Castanera R."/>
            <person name="Alfaro M."/>
            <person name="Ramirez L."/>
            <person name="Pisabarro A.G."/>
            <person name="Kuo A."/>
            <person name="Tritt A."/>
            <person name="Lipzen A."/>
            <person name="He G."/>
            <person name="Yan M."/>
            <person name="Ng V."/>
            <person name="Cullen D."/>
            <person name="Martin F."/>
            <person name="Rosso M.-N."/>
            <person name="Henrissat B."/>
            <person name="Hibbett D."/>
            <person name="Martinez A.T."/>
            <person name="Grigoriev I.V."/>
        </authorList>
    </citation>
    <scope>NUCLEOTIDE SEQUENCE</scope>
    <source>
        <strain evidence="2">AH 44721</strain>
    </source>
</reference>
<protein>
    <submittedName>
        <fullName evidence="2">Uncharacterized protein</fullName>
    </submittedName>
</protein>
<evidence type="ECO:0000256" key="1">
    <source>
        <dbReference type="SAM" id="MobiDB-lite"/>
    </source>
</evidence>
<dbReference type="Proteomes" id="UP000724874">
    <property type="component" value="Unassembled WGS sequence"/>
</dbReference>